<dbReference type="SUPFAM" id="SSF50156">
    <property type="entry name" value="PDZ domain-like"/>
    <property type="match status" value="1"/>
</dbReference>
<dbReference type="EnsemblMetazoa" id="XM_019909709.1">
    <property type="protein sequence ID" value="XP_019765268.1"/>
    <property type="gene ID" value="LOC109541038"/>
</dbReference>
<dbReference type="InterPro" id="IPR011993">
    <property type="entry name" value="PH-like_dom_sf"/>
</dbReference>
<dbReference type="Gene3D" id="2.30.29.30">
    <property type="entry name" value="Pleckstrin-homology domain (PH domain)/Phosphotyrosine-binding domain (PTB)"/>
    <property type="match status" value="1"/>
</dbReference>
<feature type="region of interest" description="Disordered" evidence="2">
    <location>
        <begin position="233"/>
        <end position="257"/>
    </location>
</feature>
<reference evidence="3 5" key="1">
    <citation type="journal article" date="2013" name="Genome Biol.">
        <title>Draft genome of the mountain pine beetle, Dendroctonus ponderosae Hopkins, a major forest pest.</title>
        <authorList>
            <person name="Keeling C.I."/>
            <person name="Yuen M.M."/>
            <person name="Liao N.Y."/>
            <person name="Docking T.R."/>
            <person name="Chan S.K."/>
            <person name="Taylor G.A."/>
            <person name="Palmquist D.L."/>
            <person name="Jackman S.D."/>
            <person name="Nguyen A."/>
            <person name="Li M."/>
            <person name="Henderson H."/>
            <person name="Janes J.K."/>
            <person name="Zhao Y."/>
            <person name="Pandoh P."/>
            <person name="Moore R."/>
            <person name="Sperling F.A."/>
            <person name="Huber D.P."/>
            <person name="Birol I."/>
            <person name="Jones S.J."/>
            <person name="Bohlmann J."/>
        </authorList>
    </citation>
    <scope>NUCLEOTIDE SEQUENCE</scope>
</reference>
<feature type="compositionally biased region" description="Polar residues" evidence="2">
    <location>
        <begin position="174"/>
        <end position="187"/>
    </location>
</feature>
<dbReference type="GO" id="GO:0005886">
    <property type="term" value="C:plasma membrane"/>
    <property type="evidence" value="ECO:0007669"/>
    <property type="project" value="TreeGrafter"/>
</dbReference>
<organism evidence="3">
    <name type="scientific">Dendroctonus ponderosae</name>
    <name type="common">Mountain pine beetle</name>
    <dbReference type="NCBI Taxonomy" id="77166"/>
    <lineage>
        <taxon>Eukaryota</taxon>
        <taxon>Metazoa</taxon>
        <taxon>Ecdysozoa</taxon>
        <taxon>Arthropoda</taxon>
        <taxon>Hexapoda</taxon>
        <taxon>Insecta</taxon>
        <taxon>Pterygota</taxon>
        <taxon>Neoptera</taxon>
        <taxon>Endopterygota</taxon>
        <taxon>Coleoptera</taxon>
        <taxon>Polyphaga</taxon>
        <taxon>Cucujiformia</taxon>
        <taxon>Curculionidae</taxon>
        <taxon>Scolytinae</taxon>
        <taxon>Dendroctonus</taxon>
    </lineage>
</organism>
<dbReference type="HOGENOM" id="CLU_020503_0_0_1"/>
<dbReference type="InterPro" id="IPR036034">
    <property type="entry name" value="PDZ_sf"/>
</dbReference>
<dbReference type="GO" id="GO:0005737">
    <property type="term" value="C:cytoplasm"/>
    <property type="evidence" value="ECO:0007669"/>
    <property type="project" value="TreeGrafter"/>
</dbReference>
<dbReference type="PANTHER" id="PTHR12345:SF11">
    <property type="entry name" value="FI13065P"/>
    <property type="match status" value="1"/>
</dbReference>
<evidence type="ECO:0000313" key="4">
    <source>
        <dbReference type="EnsemblMetazoa" id="XP_019765268.1"/>
    </source>
</evidence>
<proteinExistence type="predicted"/>
<keyword evidence="5" id="KW-1185">Reference proteome</keyword>
<dbReference type="AlphaFoldDB" id="N6T2G5"/>
<dbReference type="Proteomes" id="UP000019118">
    <property type="component" value="Unassembled WGS sequence"/>
</dbReference>
<name>N6T2G5_DENPD</name>
<accession>N6T2G5</accession>
<dbReference type="SUPFAM" id="SSF50729">
    <property type="entry name" value="PH domain-like"/>
    <property type="match status" value="1"/>
</dbReference>
<evidence type="ECO:0008006" key="6">
    <source>
        <dbReference type="Google" id="ProtNLM"/>
    </source>
</evidence>
<reference evidence="4" key="2">
    <citation type="submission" date="2024-08" db="UniProtKB">
        <authorList>
            <consortium name="EnsemblMetazoa"/>
        </authorList>
    </citation>
    <scope>IDENTIFICATION</scope>
</reference>
<dbReference type="PANTHER" id="PTHR12345">
    <property type="entry name" value="SYNTENIN RELATED"/>
    <property type="match status" value="1"/>
</dbReference>
<dbReference type="OMA" id="PPKTQSC"/>
<feature type="region of interest" description="Disordered" evidence="2">
    <location>
        <begin position="138"/>
        <end position="215"/>
    </location>
</feature>
<feature type="compositionally biased region" description="Polar residues" evidence="2">
    <location>
        <begin position="204"/>
        <end position="215"/>
    </location>
</feature>
<keyword evidence="1" id="KW-0677">Repeat</keyword>
<gene>
    <name evidence="4" type="primary">109541038</name>
    <name evidence="3" type="ORF">YQE_09295</name>
</gene>
<dbReference type="OrthoDB" id="6126662at2759"/>
<sequence>MAQQHRQPFENPMFREIHKNTWLKKISPSNPKKKREKLWVVFCVHDDTDAYLETYSDNKVAVFHKPEWFVSLNSVQHISPTICAHEQEYEFVLTLSSEVVRLAAPTWEQMLDWVEGLKSKLSELRILSPRENVYTKLPEKQTASLLPTRDPNSPLPPPPAGPTEILPGVERSNSEITANRPSESITYQRRRSESQSSAMSRRSNNINEPQSAGASSNRVFNFDSFNCAIEPTTSTSSNNVHYEHLFQPGPSNRNNDTRQLVRTEASVTNRLLERSASCSPRILQPAPQPYKTLREQQVLMLEKEIKHPTGVKVQLRKKDCISSIGFVDAFDAVWICGWKQKEHPMLYNALHIGDRLINIDGINVKSAADAHRILQSHYCGLYVNIIVRRLPHGRVFVIHRETEGQSLGIIQENNTAVIESIQPNSLAARHGLTSKTKSCDGTSFTNWVLTEINGRPLNLFFKKNQIRDRLNSVGRDISVLVQPLDLIKQLKKQMKSLKNYKDYILQ</sequence>
<evidence type="ECO:0000256" key="2">
    <source>
        <dbReference type="SAM" id="MobiDB-lite"/>
    </source>
</evidence>
<feature type="compositionally biased region" description="Low complexity" evidence="2">
    <location>
        <begin position="194"/>
        <end position="203"/>
    </location>
</feature>
<evidence type="ECO:0000256" key="1">
    <source>
        <dbReference type="ARBA" id="ARBA00022737"/>
    </source>
</evidence>
<evidence type="ECO:0000313" key="5">
    <source>
        <dbReference type="Proteomes" id="UP000019118"/>
    </source>
</evidence>
<feature type="non-terminal residue" evidence="3">
    <location>
        <position position="1"/>
    </location>
</feature>
<dbReference type="InterPro" id="IPR051230">
    <property type="entry name" value="APP-Binding"/>
</dbReference>
<dbReference type="KEGG" id="dpa:109541038"/>
<evidence type="ECO:0000313" key="3">
    <source>
        <dbReference type="EMBL" id="ENN74324.1"/>
    </source>
</evidence>
<protein>
    <recommendedName>
        <fullName evidence="6">PH domain-containing protein</fullName>
    </recommendedName>
</protein>
<dbReference type="EMBL" id="KB741077">
    <property type="protein sequence ID" value="ENN74324.1"/>
    <property type="molecule type" value="Genomic_DNA"/>
</dbReference>